<evidence type="ECO:0000313" key="16">
    <source>
        <dbReference type="Proteomes" id="UP000054630"/>
    </source>
</evidence>
<dbReference type="SUPFAM" id="SSF48403">
    <property type="entry name" value="Ankyrin repeat"/>
    <property type="match status" value="1"/>
</dbReference>
<protein>
    <submittedName>
        <fullName evidence="15">Ankyrin repeat and zinc finger domain-containing protein 1</fullName>
    </submittedName>
</protein>
<dbReference type="InterPro" id="IPR041175">
    <property type="entry name" value="VLRF1/Vms1"/>
</dbReference>
<dbReference type="PANTHER" id="PTHR16036">
    <property type="entry name" value="ANKYRIN REPEAT AND ZINC FINGER DOMAIN-CONTAINING PROTEIN 1"/>
    <property type="match status" value="1"/>
</dbReference>
<name>A0A0V0S1Z4_9BILA</name>
<evidence type="ECO:0000256" key="5">
    <source>
        <dbReference type="ARBA" id="ARBA00022737"/>
    </source>
</evidence>
<dbReference type="GO" id="GO:0005737">
    <property type="term" value="C:cytoplasm"/>
    <property type="evidence" value="ECO:0007669"/>
    <property type="project" value="UniProtKB-SubCell"/>
</dbReference>
<evidence type="ECO:0000256" key="3">
    <source>
        <dbReference type="ARBA" id="ARBA00022490"/>
    </source>
</evidence>
<dbReference type="PROSITE" id="PS50088">
    <property type="entry name" value="ANK_REPEAT"/>
    <property type="match status" value="1"/>
</dbReference>
<dbReference type="GO" id="GO:0036503">
    <property type="term" value="P:ERAD pathway"/>
    <property type="evidence" value="ECO:0007669"/>
    <property type="project" value="TreeGrafter"/>
</dbReference>
<keyword evidence="9 12" id="KW-0175">Coiled coil</keyword>
<evidence type="ECO:0000256" key="6">
    <source>
        <dbReference type="ARBA" id="ARBA00022759"/>
    </source>
</evidence>
<keyword evidence="4 11" id="KW-0540">Nuclease</keyword>
<feature type="region of interest" description="Disordered" evidence="13">
    <location>
        <begin position="562"/>
        <end position="592"/>
    </location>
</feature>
<reference evidence="15 16" key="1">
    <citation type="submission" date="2015-01" db="EMBL/GenBank/DDBJ databases">
        <title>Evolution of Trichinella species and genotypes.</title>
        <authorList>
            <person name="Korhonen P.K."/>
            <person name="Edoardo P."/>
            <person name="Giuseppe L.R."/>
            <person name="Gasser R.B."/>
        </authorList>
    </citation>
    <scope>NUCLEOTIDE SEQUENCE [LARGE SCALE GENOMIC DNA]</scope>
    <source>
        <strain evidence="15">ISS37</strain>
    </source>
</reference>
<dbReference type="Proteomes" id="UP000054630">
    <property type="component" value="Unassembled WGS sequence"/>
</dbReference>
<feature type="active site" evidence="11">
    <location>
        <position position="233"/>
    </location>
</feature>
<organism evidence="15 16">
    <name type="scientific">Trichinella nelsoni</name>
    <dbReference type="NCBI Taxonomy" id="6336"/>
    <lineage>
        <taxon>Eukaryota</taxon>
        <taxon>Metazoa</taxon>
        <taxon>Ecdysozoa</taxon>
        <taxon>Nematoda</taxon>
        <taxon>Enoplea</taxon>
        <taxon>Dorylaimia</taxon>
        <taxon>Trichinellida</taxon>
        <taxon>Trichinellidae</taxon>
        <taxon>Trichinella</taxon>
    </lineage>
</organism>
<dbReference type="Pfam" id="PF18826">
    <property type="entry name" value="bVLRF1"/>
    <property type="match status" value="1"/>
</dbReference>
<comment type="similarity">
    <text evidence="2 11">Belongs to the ANKZF1/VMS1 family.</text>
</comment>
<evidence type="ECO:0000256" key="10">
    <source>
        <dbReference type="PROSITE-ProRule" id="PRU00023"/>
    </source>
</evidence>
<evidence type="ECO:0000256" key="13">
    <source>
        <dbReference type="SAM" id="MobiDB-lite"/>
    </source>
</evidence>
<feature type="coiled-coil region" evidence="12">
    <location>
        <begin position="374"/>
        <end position="408"/>
    </location>
</feature>
<dbReference type="Gene3D" id="1.25.40.20">
    <property type="entry name" value="Ankyrin repeat-containing domain"/>
    <property type="match status" value="1"/>
</dbReference>
<dbReference type="PROSITE" id="PS52044">
    <property type="entry name" value="VLRF1"/>
    <property type="match status" value="1"/>
</dbReference>
<evidence type="ECO:0000256" key="4">
    <source>
        <dbReference type="ARBA" id="ARBA00022722"/>
    </source>
</evidence>
<dbReference type="InterPro" id="IPR002110">
    <property type="entry name" value="Ankyrin_rpt"/>
</dbReference>
<evidence type="ECO:0000256" key="12">
    <source>
        <dbReference type="SAM" id="Coils"/>
    </source>
</evidence>
<evidence type="ECO:0000256" key="9">
    <source>
        <dbReference type="ARBA" id="ARBA00023054"/>
    </source>
</evidence>
<feature type="repeat" description="ANK" evidence="10">
    <location>
        <begin position="470"/>
        <end position="502"/>
    </location>
</feature>
<comment type="domain">
    <text evidence="11">The VLRF1 domain mediates binding to the 60S ribosomal subunit.</text>
</comment>
<evidence type="ECO:0000256" key="8">
    <source>
        <dbReference type="ARBA" id="ARBA00023043"/>
    </source>
</evidence>
<dbReference type="PANTHER" id="PTHR16036:SF2">
    <property type="entry name" value="TRNA ENDONUCLEASE ANKZF1"/>
    <property type="match status" value="1"/>
</dbReference>
<evidence type="ECO:0000259" key="14">
    <source>
        <dbReference type="PROSITE" id="PS52044"/>
    </source>
</evidence>
<evidence type="ECO:0000256" key="11">
    <source>
        <dbReference type="PROSITE-ProRule" id="PRU01389"/>
    </source>
</evidence>
<dbReference type="EMBL" id="JYDL01000048">
    <property type="protein sequence ID" value="KRX20490.1"/>
    <property type="molecule type" value="Genomic_DNA"/>
</dbReference>
<feature type="compositionally biased region" description="Basic and acidic residues" evidence="13">
    <location>
        <begin position="568"/>
        <end position="592"/>
    </location>
</feature>
<dbReference type="STRING" id="6336.A0A0V0S1Z4"/>
<sequence length="640" mass="73643">MEQSEENEQKRKLVLFTEPAEEWIHDVKGVVLGLERNEFLKVAMQGGFKVKDTVPFASSAIRGPVLGNFRSEECPVSLGTSSDKFSCVKSVYQRINSKRSKLGMCAMSYPSFLALSDNEVQKTLRDLKNMVEQFNFSNWKFNNYLFKRGFVYFETRFGDVYSCNSTLFYDRNEEYNIDAILPRLLSFKSEKVVWIVMLVASGNFAGAVFESGVMLEHRCFHRYTNRAKIGGAQCSKDNRGQRYTASAGAMIRRYNEQALIHEIHGLIIEWSKWIESCEIIFFHCPNEYKSSVFDKSGISTAAKHLALRPIPFSTGKPTLEEVKRVYKKLITVQKLGKKDKFLVEIYRSLVSEQTIDIVPMEDVVEPKESVREVRRKQKAANDEYKLEMQNLKNERQQKLKEKKELILRELAASRKCDSERATLLKELRDLIFTVCSNGHGLSKLETFLSEGKLPKEVFLAECVKPYDMISNPTALHLAMLNNQIDAARFLIRSGCSPGIPNSEGLTPYQMAGEEMKRSLIEMKTDTSIEVDWSGSNVPSSVEELTEELKQLALKEKKAYARRARRQRQRDNKAKVEREKLEQEEREKKDFLASSEEDKAGKRRCYTCAVQIDPTNCFHYLEFVFCTVQCLRVYRFSSTTS</sequence>
<comment type="subcellular location">
    <subcellularLocation>
        <location evidence="1">Cytoplasm</location>
    </subcellularLocation>
</comment>
<dbReference type="GO" id="GO:0004519">
    <property type="term" value="F:endonuclease activity"/>
    <property type="evidence" value="ECO:0007669"/>
    <property type="project" value="UniProtKB-KW"/>
</dbReference>
<dbReference type="GO" id="GO:0016787">
    <property type="term" value="F:hydrolase activity"/>
    <property type="evidence" value="ECO:0007669"/>
    <property type="project" value="UniProtKB-KW"/>
</dbReference>
<gene>
    <name evidence="15" type="primary">Ankzf1</name>
    <name evidence="15" type="ORF">T07_12543</name>
</gene>
<proteinExistence type="inferred from homology"/>
<accession>A0A0V0S1Z4</accession>
<evidence type="ECO:0000313" key="15">
    <source>
        <dbReference type="EMBL" id="KRX20490.1"/>
    </source>
</evidence>
<keyword evidence="16" id="KW-1185">Reference proteome</keyword>
<keyword evidence="6 11" id="KW-0255">Endonuclease</keyword>
<evidence type="ECO:0000256" key="1">
    <source>
        <dbReference type="ARBA" id="ARBA00004496"/>
    </source>
</evidence>
<dbReference type="InterPro" id="IPR047139">
    <property type="entry name" value="ANKZ1/VMS1"/>
</dbReference>
<dbReference type="InterPro" id="IPR036770">
    <property type="entry name" value="Ankyrin_rpt-contain_sf"/>
</dbReference>
<comment type="caution">
    <text evidence="15">The sequence shown here is derived from an EMBL/GenBank/DDBJ whole genome shotgun (WGS) entry which is preliminary data.</text>
</comment>
<keyword evidence="7 11" id="KW-0378">Hydrolase</keyword>
<keyword evidence="3 11" id="KW-0963">Cytoplasm</keyword>
<keyword evidence="8 10" id="KW-0040">ANK repeat</keyword>
<dbReference type="AlphaFoldDB" id="A0A0V0S1Z4"/>
<evidence type="ECO:0000256" key="2">
    <source>
        <dbReference type="ARBA" id="ARBA00009262"/>
    </source>
</evidence>
<keyword evidence="5" id="KW-0677">Repeat</keyword>
<feature type="domain" description="VLRF1" evidence="14">
    <location>
        <begin position="190"/>
        <end position="332"/>
    </location>
</feature>
<dbReference type="OrthoDB" id="429841at2759"/>
<evidence type="ECO:0000256" key="7">
    <source>
        <dbReference type="ARBA" id="ARBA00022801"/>
    </source>
</evidence>